<dbReference type="RefSeq" id="WP_317489171.1">
    <property type="nucleotide sequence ID" value="NZ_CP136051.1"/>
</dbReference>
<keyword evidence="1" id="KW-0812">Transmembrane</keyword>
<dbReference type="EMBL" id="CP136051">
    <property type="protein sequence ID" value="WOK06448.1"/>
    <property type="molecule type" value="Genomic_DNA"/>
</dbReference>
<keyword evidence="1" id="KW-0472">Membrane</keyword>
<feature type="transmembrane region" description="Helical" evidence="1">
    <location>
        <begin position="96"/>
        <end position="115"/>
    </location>
</feature>
<dbReference type="Pfam" id="PF14126">
    <property type="entry name" value="DUF4293"/>
    <property type="match status" value="1"/>
</dbReference>
<feature type="transmembrane region" description="Helical" evidence="1">
    <location>
        <begin position="7"/>
        <end position="26"/>
    </location>
</feature>
<dbReference type="Proteomes" id="UP001302349">
    <property type="component" value="Chromosome"/>
</dbReference>
<evidence type="ECO:0000256" key="1">
    <source>
        <dbReference type="SAM" id="Phobius"/>
    </source>
</evidence>
<name>A0ABZ0IN36_9BACT</name>
<proteinExistence type="predicted"/>
<accession>A0ABZ0IN36</accession>
<keyword evidence="3" id="KW-1185">Reference proteome</keyword>
<evidence type="ECO:0000313" key="3">
    <source>
        <dbReference type="Proteomes" id="UP001302349"/>
    </source>
</evidence>
<organism evidence="2 3">
    <name type="scientific">Imperialibacter roseus</name>
    <dbReference type="NCBI Taxonomy" id="1324217"/>
    <lineage>
        <taxon>Bacteria</taxon>
        <taxon>Pseudomonadati</taxon>
        <taxon>Bacteroidota</taxon>
        <taxon>Cytophagia</taxon>
        <taxon>Cytophagales</taxon>
        <taxon>Flammeovirgaceae</taxon>
        <taxon>Imperialibacter</taxon>
    </lineage>
</organism>
<protein>
    <submittedName>
        <fullName evidence="2">DUF4293 domain-containing protein</fullName>
    </submittedName>
</protein>
<gene>
    <name evidence="2" type="ORF">RT717_25570</name>
</gene>
<evidence type="ECO:0000313" key="2">
    <source>
        <dbReference type="EMBL" id="WOK06448.1"/>
    </source>
</evidence>
<feature type="transmembrane region" description="Helical" evidence="1">
    <location>
        <begin position="65"/>
        <end position="84"/>
    </location>
</feature>
<keyword evidence="1" id="KW-1133">Transmembrane helix</keyword>
<sequence length="164" mass="18516">MLQRIQSIFLALAAIVMIIIVFLPLWQKIDVEKSEIVTITALEITHIRYAGDGVAVDEILAEKNIMYVAALCLIAAGVAIFSIFQYGNRLRQIQFGALNSLIIGGTMFLVLYFCWNAEKTIVPAEKGAYLAAFYLFPVALILNSMANRFIRRDERLVRDSDRLR</sequence>
<reference evidence="2 3" key="1">
    <citation type="journal article" date="2023" name="Microbiol. Resour. Announc.">
        <title>Complete Genome Sequence of Imperialibacter roseus strain P4T.</title>
        <authorList>
            <person name="Tizabi D.R."/>
            <person name="Bachvaroff T."/>
            <person name="Hill R.T."/>
        </authorList>
    </citation>
    <scope>NUCLEOTIDE SEQUENCE [LARGE SCALE GENOMIC DNA]</scope>
    <source>
        <strain evidence="2 3">P4T</strain>
    </source>
</reference>
<feature type="transmembrane region" description="Helical" evidence="1">
    <location>
        <begin position="127"/>
        <end position="146"/>
    </location>
</feature>
<dbReference type="InterPro" id="IPR025635">
    <property type="entry name" value="DUF4293"/>
</dbReference>